<dbReference type="RefSeq" id="WP_267623178.1">
    <property type="nucleotide sequence ID" value="NZ_JAODIW010000008.1"/>
</dbReference>
<evidence type="ECO:0000256" key="6">
    <source>
        <dbReference type="SAM" id="Phobius"/>
    </source>
</evidence>
<accession>A0ABD5PGY8</accession>
<dbReference type="Gene3D" id="1.10.287.950">
    <property type="entry name" value="Methyl-accepting chemotaxis protein"/>
    <property type="match status" value="1"/>
</dbReference>
<feature type="domain" description="Methyl-accepting transducer" evidence="7">
    <location>
        <begin position="325"/>
        <end position="561"/>
    </location>
</feature>
<comment type="caution">
    <text evidence="9">The sequence shown here is derived from an EMBL/GenBank/DDBJ whole genome shotgun (WGS) entry which is preliminary data.</text>
</comment>
<dbReference type="CDD" id="cd11386">
    <property type="entry name" value="MCP_signal"/>
    <property type="match status" value="1"/>
</dbReference>
<dbReference type="Pfam" id="PF00015">
    <property type="entry name" value="MCPsignal"/>
    <property type="match status" value="1"/>
</dbReference>
<evidence type="ECO:0000313" key="9">
    <source>
        <dbReference type="EMBL" id="MFC4360127.1"/>
    </source>
</evidence>
<feature type="transmembrane region" description="Helical" evidence="6">
    <location>
        <begin position="46"/>
        <end position="64"/>
    </location>
</feature>
<evidence type="ECO:0000259" key="8">
    <source>
        <dbReference type="PROSITE" id="PS50885"/>
    </source>
</evidence>
<evidence type="ECO:0000256" key="2">
    <source>
        <dbReference type="ARBA" id="ARBA00029447"/>
    </source>
</evidence>
<name>A0ABD5PGY8_9EURY</name>
<organism evidence="9 10">
    <name type="scientific">Halobium salinum</name>
    <dbReference type="NCBI Taxonomy" id="1364940"/>
    <lineage>
        <taxon>Archaea</taxon>
        <taxon>Methanobacteriati</taxon>
        <taxon>Methanobacteriota</taxon>
        <taxon>Stenosarchaea group</taxon>
        <taxon>Halobacteria</taxon>
        <taxon>Halobacteriales</taxon>
        <taxon>Haloferacaceae</taxon>
        <taxon>Halobium</taxon>
    </lineage>
</organism>
<dbReference type="SMART" id="SM00283">
    <property type="entry name" value="MA"/>
    <property type="match status" value="1"/>
</dbReference>
<evidence type="ECO:0000256" key="1">
    <source>
        <dbReference type="ARBA" id="ARBA00023224"/>
    </source>
</evidence>
<feature type="coiled-coil region" evidence="4">
    <location>
        <begin position="214"/>
        <end position="261"/>
    </location>
</feature>
<gene>
    <name evidence="9" type="ORF">ACFO0N_19430</name>
</gene>
<keyword evidence="6" id="KW-0812">Transmembrane</keyword>
<feature type="transmembrane region" description="Helical" evidence="6">
    <location>
        <begin position="84"/>
        <end position="101"/>
    </location>
</feature>
<dbReference type="InterPro" id="IPR004089">
    <property type="entry name" value="MCPsignal_dom"/>
</dbReference>
<reference evidence="9 10" key="1">
    <citation type="journal article" date="2019" name="Int. J. Syst. Evol. Microbiol.">
        <title>The Global Catalogue of Microorganisms (GCM) 10K type strain sequencing project: providing services to taxonomists for standard genome sequencing and annotation.</title>
        <authorList>
            <consortium name="The Broad Institute Genomics Platform"/>
            <consortium name="The Broad Institute Genome Sequencing Center for Infectious Disease"/>
            <person name="Wu L."/>
            <person name="Ma J."/>
        </authorList>
    </citation>
    <scope>NUCLEOTIDE SEQUENCE [LARGE SCALE GENOMIC DNA]</scope>
    <source>
        <strain evidence="9 10">CGMCC 1.12553</strain>
    </source>
</reference>
<keyword evidence="4" id="KW-0175">Coiled coil</keyword>
<dbReference type="PROSITE" id="PS50111">
    <property type="entry name" value="CHEMOTAXIS_TRANSDUC_2"/>
    <property type="match status" value="1"/>
</dbReference>
<keyword evidence="6" id="KW-0472">Membrane</keyword>
<evidence type="ECO:0000313" key="10">
    <source>
        <dbReference type="Proteomes" id="UP001595921"/>
    </source>
</evidence>
<keyword evidence="10" id="KW-1185">Reference proteome</keyword>
<feature type="transmembrane region" description="Helical" evidence="6">
    <location>
        <begin position="153"/>
        <end position="174"/>
    </location>
</feature>
<keyword evidence="6" id="KW-1133">Transmembrane helix</keyword>
<dbReference type="PANTHER" id="PTHR32089">
    <property type="entry name" value="METHYL-ACCEPTING CHEMOTAXIS PROTEIN MCPB"/>
    <property type="match status" value="1"/>
</dbReference>
<dbReference type="SUPFAM" id="SSF58104">
    <property type="entry name" value="Methyl-accepting chemotaxis protein (MCP) signaling domain"/>
    <property type="match status" value="1"/>
</dbReference>
<dbReference type="CDD" id="cd06225">
    <property type="entry name" value="HAMP"/>
    <property type="match status" value="1"/>
</dbReference>
<dbReference type="InterPro" id="IPR003660">
    <property type="entry name" value="HAMP_dom"/>
</dbReference>
<dbReference type="Proteomes" id="UP001595921">
    <property type="component" value="Unassembled WGS sequence"/>
</dbReference>
<feature type="transmembrane region" description="Helical" evidence="6">
    <location>
        <begin position="122"/>
        <end position="147"/>
    </location>
</feature>
<sequence>MAGTTAGSRGGPSAVGRWRRQFDELVRYVPDGTTIPEERWAARHKGVIVSLLAHVPFLLVLGLYEGTESAVTGATLPSIPTPLVLGQVGIVVAIALLANWSRFGRRARTAIGSFGLMTTSTLMVQFSGGYIEAHFHFFVVMAVVALYEDWLPFLIGLGYVATGHVVFSLINPANVYNHPAAIEYPFAWAGIHAAFILALSAALMTNWYSIERSREESEARLEQVEERTEQIQEVEEAKAEAERQREAVEEMAETLERKATEYGTVMARCADGDLTQRMGTESDNESMREIATTFNAMMDDIEGTVVDIQTFADVVADESERAATSATEVREASEQVSESTQEIVVGAERQNEDLLAVADETGSLSASVEEVAAAANQVATAAEAAAARGEDAQQHAREAIEDMNAVERRTVQTVEEVESLDEEMKRIGDIVELIDGIAEQTNLLALNASIEAARAGEAGEGFAVVADEIKGLATEAGRATDDIEGIIDGIVASTEEAVDDMQATGESVTEGVDTVESALEALDDVVEGFEETNQGVQEIDDATADQASSTEEVVGMVEEVASVSEQTTAEASNVSAAAEEQTASVNEVAESVQSLSDRADRLHSLLERFEVDGAAGATDVTAAGRSISTGSGDSAVENVVNPPGPASTDGGTDRRN</sequence>
<feature type="region of interest" description="Disordered" evidence="5">
    <location>
        <begin position="624"/>
        <end position="656"/>
    </location>
</feature>
<dbReference type="EMBL" id="JBHSDS010000010">
    <property type="protein sequence ID" value="MFC4360127.1"/>
    <property type="molecule type" value="Genomic_DNA"/>
</dbReference>
<evidence type="ECO:0000256" key="3">
    <source>
        <dbReference type="PROSITE-ProRule" id="PRU00284"/>
    </source>
</evidence>
<keyword evidence="1 3" id="KW-0807">Transducer</keyword>
<dbReference type="GO" id="GO:0007165">
    <property type="term" value="P:signal transduction"/>
    <property type="evidence" value="ECO:0007669"/>
    <property type="project" value="UniProtKB-KW"/>
</dbReference>
<proteinExistence type="inferred from homology"/>
<dbReference type="SMART" id="SM00304">
    <property type="entry name" value="HAMP"/>
    <property type="match status" value="1"/>
</dbReference>
<protein>
    <submittedName>
        <fullName evidence="9">Methyl-accepting chemotaxis protein</fullName>
    </submittedName>
</protein>
<dbReference type="AlphaFoldDB" id="A0ABD5PGY8"/>
<evidence type="ECO:0000259" key="7">
    <source>
        <dbReference type="PROSITE" id="PS50111"/>
    </source>
</evidence>
<feature type="coiled-coil region" evidence="4">
    <location>
        <begin position="389"/>
        <end position="423"/>
    </location>
</feature>
<dbReference type="PROSITE" id="PS50885">
    <property type="entry name" value="HAMP"/>
    <property type="match status" value="1"/>
</dbReference>
<comment type="similarity">
    <text evidence="2">Belongs to the methyl-accepting chemotaxis (MCP) protein family.</text>
</comment>
<feature type="domain" description="HAMP" evidence="8">
    <location>
        <begin position="253"/>
        <end position="306"/>
    </location>
</feature>
<feature type="transmembrane region" description="Helical" evidence="6">
    <location>
        <begin position="186"/>
        <end position="208"/>
    </location>
</feature>
<evidence type="ECO:0000256" key="4">
    <source>
        <dbReference type="SAM" id="Coils"/>
    </source>
</evidence>
<evidence type="ECO:0000256" key="5">
    <source>
        <dbReference type="SAM" id="MobiDB-lite"/>
    </source>
</evidence>
<dbReference type="PANTHER" id="PTHR32089:SF112">
    <property type="entry name" value="LYSOZYME-LIKE PROTEIN-RELATED"/>
    <property type="match status" value="1"/>
</dbReference>